<dbReference type="Proteomes" id="UP000179283">
    <property type="component" value="Unassembled WGS sequence"/>
</dbReference>
<evidence type="ECO:0000313" key="1">
    <source>
        <dbReference type="EMBL" id="OHB04275.1"/>
    </source>
</evidence>
<reference evidence="1 2" key="1">
    <citation type="journal article" date="2016" name="Nat. Commun.">
        <title>Thousands of microbial genomes shed light on interconnected biogeochemical processes in an aquifer system.</title>
        <authorList>
            <person name="Anantharaman K."/>
            <person name="Brown C.T."/>
            <person name="Hug L.A."/>
            <person name="Sharon I."/>
            <person name="Castelle C.J."/>
            <person name="Probst A.J."/>
            <person name="Thomas B.C."/>
            <person name="Singh A."/>
            <person name="Wilkins M.J."/>
            <person name="Karaoz U."/>
            <person name="Brodie E.L."/>
            <person name="Williams K.H."/>
            <person name="Hubbard S.S."/>
            <person name="Banfield J.F."/>
        </authorList>
    </citation>
    <scope>NUCLEOTIDE SEQUENCE [LARGE SCALE GENOMIC DNA]</scope>
</reference>
<comment type="caution">
    <text evidence="1">The sequence shown here is derived from an EMBL/GenBank/DDBJ whole genome shotgun (WGS) entry which is preliminary data.</text>
</comment>
<accession>A0A1G2U450</accession>
<gene>
    <name evidence="1" type="ORF">A2920_01020</name>
</gene>
<protein>
    <submittedName>
        <fullName evidence="1">Uncharacterized protein</fullName>
    </submittedName>
</protein>
<organism evidence="1 2">
    <name type="scientific">Candidatus Zambryskibacteria bacterium RIFCSPLOWO2_01_FULL_43_17</name>
    <dbReference type="NCBI Taxonomy" id="1802760"/>
    <lineage>
        <taxon>Bacteria</taxon>
        <taxon>Candidatus Zambryskiibacteriota</taxon>
    </lineage>
</organism>
<dbReference type="EMBL" id="MHWD01000012">
    <property type="protein sequence ID" value="OHB04275.1"/>
    <property type="molecule type" value="Genomic_DNA"/>
</dbReference>
<dbReference type="AlphaFoldDB" id="A0A1G2U450"/>
<name>A0A1G2U450_9BACT</name>
<evidence type="ECO:0000313" key="2">
    <source>
        <dbReference type="Proteomes" id="UP000179283"/>
    </source>
</evidence>
<sequence>MELDLITFKDLREGDRIICDGGIEYRIMHNKGHVVKMYDHNAGKVISCMWSENFKEVLTCPGHVRVIVPKAQNAQVVKIQSS</sequence>
<proteinExistence type="predicted"/>